<evidence type="ECO:0000313" key="5">
    <source>
        <dbReference type="Proteomes" id="UP001527202"/>
    </source>
</evidence>
<evidence type="ECO:0000256" key="1">
    <source>
        <dbReference type="SAM" id="Phobius"/>
    </source>
</evidence>
<gene>
    <name evidence="2" type="ORF">M5X16_16450</name>
    <name evidence="3" type="ORF">PC41400_25200</name>
</gene>
<protein>
    <submittedName>
        <fullName evidence="3">Uncharacterized protein</fullName>
    </submittedName>
</protein>
<evidence type="ECO:0000313" key="4">
    <source>
        <dbReference type="Proteomes" id="UP000288943"/>
    </source>
</evidence>
<dbReference type="OrthoDB" id="2382012at2"/>
<evidence type="ECO:0000313" key="3">
    <source>
        <dbReference type="EMBL" id="QAV20801.1"/>
    </source>
</evidence>
<keyword evidence="5" id="KW-1185">Reference proteome</keyword>
<dbReference type="Proteomes" id="UP000288943">
    <property type="component" value="Chromosome"/>
</dbReference>
<reference evidence="2 5" key="2">
    <citation type="submission" date="2022-05" db="EMBL/GenBank/DDBJ databases">
        <title>Genome Sequencing of Bee-Associated Microbes.</title>
        <authorList>
            <person name="Dunlap C."/>
        </authorList>
    </citation>
    <scope>NUCLEOTIDE SEQUENCE [LARGE SCALE GENOMIC DNA]</scope>
    <source>
        <strain evidence="2 5">NRRL B-23120</strain>
    </source>
</reference>
<dbReference type="EMBL" id="CP026520">
    <property type="protein sequence ID" value="QAV20801.1"/>
    <property type="molecule type" value="Genomic_DNA"/>
</dbReference>
<evidence type="ECO:0000313" key="2">
    <source>
        <dbReference type="EMBL" id="MCY9597353.1"/>
    </source>
</evidence>
<dbReference type="Proteomes" id="UP001527202">
    <property type="component" value="Unassembled WGS sequence"/>
</dbReference>
<reference evidence="3 4" key="1">
    <citation type="submission" date="2018-01" db="EMBL/GenBank/DDBJ databases">
        <title>The whole genome sequencing and assembly of Paenibacillus chitinolyticus KCCM 41400 strain.</title>
        <authorList>
            <person name="Kim J.-Y."/>
            <person name="Park M.-K."/>
            <person name="Lee Y.-J."/>
            <person name="Yi H."/>
            <person name="Bahn Y.-S."/>
            <person name="Kim J.F."/>
            <person name="Lee D.-W."/>
        </authorList>
    </citation>
    <scope>NUCLEOTIDE SEQUENCE [LARGE SCALE GENOMIC DNA]</scope>
    <source>
        <strain evidence="3 4">KCCM 41400</strain>
    </source>
</reference>
<dbReference type="EMBL" id="JAMDMJ010000020">
    <property type="protein sequence ID" value="MCY9597353.1"/>
    <property type="molecule type" value="Genomic_DNA"/>
</dbReference>
<feature type="transmembrane region" description="Helical" evidence="1">
    <location>
        <begin position="35"/>
        <end position="54"/>
    </location>
</feature>
<dbReference type="AlphaFoldDB" id="A0A410X2H8"/>
<dbReference type="RefSeq" id="WP_042233337.1">
    <property type="nucleotide sequence ID" value="NZ_CP026520.1"/>
</dbReference>
<keyword evidence="1" id="KW-1133">Transmembrane helix</keyword>
<keyword evidence="1" id="KW-0472">Membrane</keyword>
<proteinExistence type="predicted"/>
<name>A0A410X2H8_9BACL</name>
<accession>A0A410X2H8</accession>
<keyword evidence="1" id="KW-0812">Transmembrane</keyword>
<feature type="transmembrane region" description="Helical" evidence="1">
    <location>
        <begin position="66"/>
        <end position="84"/>
    </location>
</feature>
<organism evidence="3 4">
    <name type="scientific">Paenibacillus chitinolyticus</name>
    <dbReference type="NCBI Taxonomy" id="79263"/>
    <lineage>
        <taxon>Bacteria</taxon>
        <taxon>Bacillati</taxon>
        <taxon>Bacillota</taxon>
        <taxon>Bacilli</taxon>
        <taxon>Bacillales</taxon>
        <taxon>Paenibacillaceae</taxon>
        <taxon>Paenibacillus</taxon>
    </lineage>
</organism>
<dbReference type="GeneID" id="95378092"/>
<sequence>MSGLVWGTVVVVPWLLVWLQNKVSGAKFVLDAAAYAALVLFSGIAGITVGEILVNNTVFMTNVHKVFLNPVFLVSGGWLGLYALQRLIVEGIFSGRIKKR</sequence>
<dbReference type="KEGG" id="pchi:PC41400_25200"/>